<proteinExistence type="predicted"/>
<feature type="region of interest" description="Disordered" evidence="1">
    <location>
        <begin position="78"/>
        <end position="106"/>
    </location>
</feature>
<protein>
    <submittedName>
        <fullName evidence="2">Uncharacterized protein</fullName>
    </submittedName>
</protein>
<gene>
    <name evidence="2" type="ORF">DFH08DRAFT_1084948</name>
</gene>
<reference evidence="2" key="1">
    <citation type="submission" date="2023-03" db="EMBL/GenBank/DDBJ databases">
        <title>Massive genome expansion in bonnet fungi (Mycena s.s.) driven by repeated elements and novel gene families across ecological guilds.</title>
        <authorList>
            <consortium name="Lawrence Berkeley National Laboratory"/>
            <person name="Harder C.B."/>
            <person name="Miyauchi S."/>
            <person name="Viragh M."/>
            <person name="Kuo A."/>
            <person name="Thoen E."/>
            <person name="Andreopoulos B."/>
            <person name="Lu D."/>
            <person name="Skrede I."/>
            <person name="Drula E."/>
            <person name="Henrissat B."/>
            <person name="Morin E."/>
            <person name="Kohler A."/>
            <person name="Barry K."/>
            <person name="LaButti K."/>
            <person name="Morin E."/>
            <person name="Salamov A."/>
            <person name="Lipzen A."/>
            <person name="Mereny Z."/>
            <person name="Hegedus B."/>
            <person name="Baldrian P."/>
            <person name="Stursova M."/>
            <person name="Weitz H."/>
            <person name="Taylor A."/>
            <person name="Grigoriev I.V."/>
            <person name="Nagy L.G."/>
            <person name="Martin F."/>
            <person name="Kauserud H."/>
        </authorList>
    </citation>
    <scope>NUCLEOTIDE SEQUENCE</scope>
    <source>
        <strain evidence="2">CBHHK002</strain>
    </source>
</reference>
<dbReference type="EMBL" id="JARIHO010000042">
    <property type="protein sequence ID" value="KAJ7326398.1"/>
    <property type="molecule type" value="Genomic_DNA"/>
</dbReference>
<feature type="region of interest" description="Disordered" evidence="1">
    <location>
        <begin position="1"/>
        <end position="25"/>
    </location>
</feature>
<sequence length="282" mass="30909">MPVKSAQHNLPHWQVTDSSSARATDSRRFVAMSVGDRSAANPEYRNITRTKFAYSNENVRKDYNSAGPQYARNVVRKNQEQALEDEESTSESSESDLDSDGRETLRFPSSVTCSQAYTAVRRFPRPVPCQHRPYASPSAYPPGSQHLVTPATQPRAPLRSPASAPSGARAIPRTPTPSAFARRPPPAARTRRVVSASSLAPSPRLFAVLPSSLPPSHATQRAASPLSHPVQWPLPVQLRVPQKVDARPSRLECLQRPCAIFSHTIGWSCARTSAWAAEALPF</sequence>
<accession>A0AAD7EJF5</accession>
<dbReference type="AlphaFoldDB" id="A0AAD7EJF5"/>
<feature type="compositionally biased region" description="Low complexity" evidence="1">
    <location>
        <begin position="154"/>
        <end position="182"/>
    </location>
</feature>
<name>A0AAD7EJF5_9AGAR</name>
<dbReference type="Proteomes" id="UP001218218">
    <property type="component" value="Unassembled WGS sequence"/>
</dbReference>
<comment type="caution">
    <text evidence="2">The sequence shown here is derived from an EMBL/GenBank/DDBJ whole genome shotgun (WGS) entry which is preliminary data.</text>
</comment>
<evidence type="ECO:0000313" key="3">
    <source>
        <dbReference type="Proteomes" id="UP001218218"/>
    </source>
</evidence>
<evidence type="ECO:0000313" key="2">
    <source>
        <dbReference type="EMBL" id="KAJ7326398.1"/>
    </source>
</evidence>
<keyword evidence="3" id="KW-1185">Reference proteome</keyword>
<organism evidence="2 3">
    <name type="scientific">Mycena albidolilacea</name>
    <dbReference type="NCBI Taxonomy" id="1033008"/>
    <lineage>
        <taxon>Eukaryota</taxon>
        <taxon>Fungi</taxon>
        <taxon>Dikarya</taxon>
        <taxon>Basidiomycota</taxon>
        <taxon>Agaricomycotina</taxon>
        <taxon>Agaricomycetes</taxon>
        <taxon>Agaricomycetidae</taxon>
        <taxon>Agaricales</taxon>
        <taxon>Marasmiineae</taxon>
        <taxon>Mycenaceae</taxon>
        <taxon>Mycena</taxon>
    </lineage>
</organism>
<evidence type="ECO:0000256" key="1">
    <source>
        <dbReference type="SAM" id="MobiDB-lite"/>
    </source>
</evidence>
<feature type="compositionally biased region" description="Acidic residues" evidence="1">
    <location>
        <begin position="82"/>
        <end position="98"/>
    </location>
</feature>
<feature type="region of interest" description="Disordered" evidence="1">
    <location>
        <begin position="134"/>
        <end position="196"/>
    </location>
</feature>